<dbReference type="EMBL" id="ABJB011091340">
    <property type="status" value="NOT_ANNOTATED_CDS"/>
    <property type="molecule type" value="Genomic_DNA"/>
</dbReference>
<dbReference type="EMBL" id="DS753583">
    <property type="protein sequence ID" value="EEC08183.1"/>
    <property type="molecule type" value="Genomic_DNA"/>
</dbReference>
<name>B7PNL1_IXOSC</name>
<evidence type="ECO:0000313" key="2">
    <source>
        <dbReference type="EMBL" id="EEC08183.1"/>
    </source>
</evidence>
<organism>
    <name type="scientific">Ixodes scapularis</name>
    <name type="common">Black-legged tick</name>
    <name type="synonym">Deer tick</name>
    <dbReference type="NCBI Taxonomy" id="6945"/>
    <lineage>
        <taxon>Eukaryota</taxon>
        <taxon>Metazoa</taxon>
        <taxon>Ecdysozoa</taxon>
        <taxon>Arthropoda</taxon>
        <taxon>Chelicerata</taxon>
        <taxon>Arachnida</taxon>
        <taxon>Acari</taxon>
        <taxon>Parasitiformes</taxon>
        <taxon>Ixodida</taxon>
        <taxon>Ixodoidea</taxon>
        <taxon>Ixodidae</taxon>
        <taxon>Ixodinae</taxon>
        <taxon>Ixodes</taxon>
    </lineage>
</organism>
<dbReference type="InParanoid" id="B7PNL1"/>
<reference evidence="2 4" key="1">
    <citation type="submission" date="2008-03" db="EMBL/GenBank/DDBJ databases">
        <title>Annotation of Ixodes scapularis.</title>
        <authorList>
            <consortium name="Ixodes scapularis Genome Project Consortium"/>
            <person name="Caler E."/>
            <person name="Hannick L.I."/>
            <person name="Bidwell S."/>
            <person name="Joardar V."/>
            <person name="Thiagarajan M."/>
            <person name="Amedeo P."/>
            <person name="Galinsky K.J."/>
            <person name="Schobel S."/>
            <person name="Inman J."/>
            <person name="Hostetler J."/>
            <person name="Miller J."/>
            <person name="Hammond M."/>
            <person name="Megy K."/>
            <person name="Lawson D."/>
            <person name="Kodira C."/>
            <person name="Sutton G."/>
            <person name="Meyer J."/>
            <person name="Hill C.A."/>
            <person name="Birren B."/>
            <person name="Nene V."/>
            <person name="Collins F."/>
            <person name="Alarcon-Chaidez F."/>
            <person name="Wikel S."/>
            <person name="Strausberg R."/>
        </authorList>
    </citation>
    <scope>NUCLEOTIDE SEQUENCE [LARGE SCALE GENOMIC DNA]</scope>
    <source>
        <strain evidence="4">Wikel</strain>
        <strain evidence="2">Wikel colony</strain>
    </source>
</reference>
<dbReference type="Proteomes" id="UP000001555">
    <property type="component" value="Unassembled WGS sequence"/>
</dbReference>
<gene>
    <name evidence="2" type="ORF">IscW_ISCW005771</name>
</gene>
<feature type="region of interest" description="Disordered" evidence="1">
    <location>
        <begin position="118"/>
        <end position="140"/>
    </location>
</feature>
<dbReference type="HOGENOM" id="CLU_1837299_0_0_1"/>
<proteinExistence type="predicted"/>
<evidence type="ECO:0000313" key="3">
    <source>
        <dbReference type="EnsemblMetazoa" id="ISCW005771-PA"/>
    </source>
</evidence>
<dbReference type="EMBL" id="ABJB010536156">
    <property type="status" value="NOT_ANNOTATED_CDS"/>
    <property type="molecule type" value="Genomic_DNA"/>
</dbReference>
<dbReference type="AlphaFoldDB" id="B7PNL1"/>
<dbReference type="EnsemblMetazoa" id="ISCW005771-RA">
    <property type="protein sequence ID" value="ISCW005771-PA"/>
    <property type="gene ID" value="ISCW005771"/>
</dbReference>
<feature type="compositionally biased region" description="Basic and acidic residues" evidence="1">
    <location>
        <begin position="81"/>
        <end position="106"/>
    </location>
</feature>
<feature type="compositionally biased region" description="Basic and acidic residues" evidence="1">
    <location>
        <begin position="118"/>
        <end position="132"/>
    </location>
</feature>
<evidence type="ECO:0000313" key="4">
    <source>
        <dbReference type="Proteomes" id="UP000001555"/>
    </source>
</evidence>
<keyword evidence="4" id="KW-1185">Reference proteome</keyword>
<dbReference type="VEuPathDB" id="VectorBase:ISCW005771"/>
<protein>
    <submittedName>
        <fullName evidence="2 3">Uncharacterized protein</fullName>
    </submittedName>
</protein>
<accession>B7PNL1</accession>
<evidence type="ECO:0000256" key="1">
    <source>
        <dbReference type="SAM" id="MobiDB-lite"/>
    </source>
</evidence>
<feature type="region of interest" description="Disordered" evidence="1">
    <location>
        <begin position="48"/>
        <end position="106"/>
    </location>
</feature>
<sequence>MEVAGLGFVYPTGNRLHPRWSSRKQLFSKESYLKELEAQIREKKERMLKEKEEEVRPRLSRKVHREALPPDVYSQELQKQQIEEKKQREEEQRLKDAAEEEKLEKRVEEQRLKMYQEYSEERKRGKGKDLQVIRRGKFVH</sequence>
<dbReference type="PaxDb" id="6945-B7PNL1"/>
<dbReference type="EMBL" id="ABJB011129652">
    <property type="status" value="NOT_ANNOTATED_CDS"/>
    <property type="molecule type" value="Genomic_DNA"/>
</dbReference>
<reference evidence="3" key="2">
    <citation type="submission" date="2020-05" db="UniProtKB">
        <authorList>
            <consortium name="EnsemblMetazoa"/>
        </authorList>
    </citation>
    <scope>IDENTIFICATION</scope>
    <source>
        <strain evidence="3">wikel</strain>
    </source>
</reference>
<feature type="compositionally biased region" description="Basic and acidic residues" evidence="1">
    <location>
        <begin position="48"/>
        <end position="57"/>
    </location>
</feature>